<keyword evidence="3" id="KW-1185">Reference proteome</keyword>
<organism evidence="2 3">
    <name type="scientific">Zavarzinia compransoris</name>
    <dbReference type="NCBI Taxonomy" id="1264899"/>
    <lineage>
        <taxon>Bacteria</taxon>
        <taxon>Pseudomonadati</taxon>
        <taxon>Pseudomonadota</taxon>
        <taxon>Alphaproteobacteria</taxon>
        <taxon>Rhodospirillales</taxon>
        <taxon>Zavarziniaceae</taxon>
        <taxon>Zavarzinia</taxon>
    </lineage>
</organism>
<sequence length="161" mass="17427">MTDRQRLPRLTHPVSTEDIGRLMQAIPFARLLGVTATTDESGRVIAHMPYADHLIGNPRLPALHGGTIGAFLEMTAIAQLVADMAEPGIPKTIDITVDYLRSGRPRDTFAKAIVAKHGRRIANVRIEAWQDDPTRPIATAHGHFMLPEGGEAAVPPATDEG</sequence>
<dbReference type="GO" id="GO:0016790">
    <property type="term" value="F:thiolester hydrolase activity"/>
    <property type="evidence" value="ECO:0007669"/>
    <property type="project" value="UniProtKB-ARBA"/>
</dbReference>
<proteinExistence type="predicted"/>
<dbReference type="Gene3D" id="3.10.129.10">
    <property type="entry name" value="Hotdog Thioesterase"/>
    <property type="match status" value="1"/>
</dbReference>
<protein>
    <submittedName>
        <fullName evidence="2">Thioesterase</fullName>
    </submittedName>
</protein>
<dbReference type="PANTHER" id="PTHR43240:SF3">
    <property type="entry name" value="THIOESTERASE DOMAIN-CONTAINING PROTEIN"/>
    <property type="match status" value="1"/>
</dbReference>
<dbReference type="InterPro" id="IPR006683">
    <property type="entry name" value="Thioestr_dom"/>
</dbReference>
<accession>A0A317DYF9</accession>
<dbReference type="SUPFAM" id="SSF54637">
    <property type="entry name" value="Thioesterase/thiol ester dehydrase-isomerase"/>
    <property type="match status" value="1"/>
</dbReference>
<dbReference type="CDD" id="cd03443">
    <property type="entry name" value="PaaI_thioesterase"/>
    <property type="match status" value="1"/>
</dbReference>
<dbReference type="EMBL" id="QGLF01000005">
    <property type="protein sequence ID" value="PWR18970.1"/>
    <property type="molecule type" value="Genomic_DNA"/>
</dbReference>
<evidence type="ECO:0000313" key="3">
    <source>
        <dbReference type="Proteomes" id="UP000246077"/>
    </source>
</evidence>
<dbReference type="RefSeq" id="WP_109922656.1">
    <property type="nucleotide sequence ID" value="NZ_QGLF01000005.1"/>
</dbReference>
<dbReference type="AlphaFoldDB" id="A0A317DYF9"/>
<evidence type="ECO:0000259" key="1">
    <source>
        <dbReference type="Pfam" id="PF03061"/>
    </source>
</evidence>
<evidence type="ECO:0000313" key="2">
    <source>
        <dbReference type="EMBL" id="PWR18970.1"/>
    </source>
</evidence>
<feature type="domain" description="Thioesterase" evidence="1">
    <location>
        <begin position="63"/>
        <end position="135"/>
    </location>
</feature>
<dbReference type="InterPro" id="IPR029069">
    <property type="entry name" value="HotDog_dom_sf"/>
</dbReference>
<comment type="caution">
    <text evidence="2">The sequence shown here is derived from an EMBL/GenBank/DDBJ whole genome shotgun (WGS) entry which is preliminary data.</text>
</comment>
<dbReference type="OrthoDB" id="9813158at2"/>
<gene>
    <name evidence="2" type="ORF">DKG75_18555</name>
</gene>
<dbReference type="Pfam" id="PF03061">
    <property type="entry name" value="4HBT"/>
    <property type="match status" value="1"/>
</dbReference>
<dbReference type="PANTHER" id="PTHR43240">
    <property type="entry name" value="1,4-DIHYDROXY-2-NAPHTHOYL-COA THIOESTERASE 1"/>
    <property type="match status" value="1"/>
</dbReference>
<dbReference type="Proteomes" id="UP000246077">
    <property type="component" value="Unassembled WGS sequence"/>
</dbReference>
<name>A0A317DYF9_9PROT</name>
<reference evidence="3" key="1">
    <citation type="submission" date="2018-05" db="EMBL/GenBank/DDBJ databases">
        <title>Zavarzinia sp. HR-AS.</title>
        <authorList>
            <person name="Lee Y."/>
            <person name="Jeon C.O."/>
        </authorList>
    </citation>
    <scope>NUCLEOTIDE SEQUENCE [LARGE SCALE GENOMIC DNA]</scope>
    <source>
        <strain evidence="3">DSM 1231</strain>
    </source>
</reference>